<dbReference type="EMBL" id="JACATZ010000001">
    <property type="protein sequence ID" value="NWJ44528.1"/>
    <property type="molecule type" value="Genomic_DNA"/>
</dbReference>
<dbReference type="Proteomes" id="UP001431572">
    <property type="component" value="Chromosome 1"/>
</dbReference>
<accession>A0A8T7LRB0</accession>
<dbReference type="Proteomes" id="UP000521676">
    <property type="component" value="Unassembled WGS sequence"/>
</dbReference>
<keyword evidence="4" id="KW-1185">Reference proteome</keyword>
<organism evidence="1 3">
    <name type="scientific">Candidatus Chlorohelix allophototropha</name>
    <dbReference type="NCBI Taxonomy" id="3003348"/>
    <lineage>
        <taxon>Bacteria</taxon>
        <taxon>Bacillati</taxon>
        <taxon>Chloroflexota</taxon>
        <taxon>Chloroflexia</taxon>
        <taxon>Candidatus Chloroheliales</taxon>
        <taxon>Candidatus Chloroheliaceae</taxon>
        <taxon>Candidatus Chlorohelix</taxon>
    </lineage>
</organism>
<sequence length="75" mass="8272">MITETYLKQNTKNKASFGQDYLAGVLPPDGGEQLGLDDCEFAALLRCPLPNNREGWKQIANSFGVKVEKLLKLAC</sequence>
<evidence type="ECO:0000313" key="4">
    <source>
        <dbReference type="Proteomes" id="UP001431572"/>
    </source>
</evidence>
<reference evidence="2" key="2">
    <citation type="journal article" date="2024" name="Nature">
        <title>Anoxygenic phototroph of the Chloroflexota uses a type I reaction centre.</title>
        <authorList>
            <person name="Tsuji J.M."/>
            <person name="Shaw N.A."/>
            <person name="Nagashima S."/>
            <person name="Venkiteswaran J.J."/>
            <person name="Schiff S.L."/>
            <person name="Watanabe T."/>
            <person name="Fukui M."/>
            <person name="Hanada S."/>
            <person name="Tank M."/>
            <person name="Neufeld J.D."/>
        </authorList>
    </citation>
    <scope>NUCLEOTIDE SEQUENCE</scope>
    <source>
        <strain evidence="2">L227-S17</strain>
    </source>
</reference>
<dbReference type="AlphaFoldDB" id="A0A8T7LRB0"/>
<protein>
    <submittedName>
        <fullName evidence="1">Uncharacterized protein</fullName>
    </submittedName>
</protein>
<reference evidence="1 3" key="1">
    <citation type="submission" date="2020-06" db="EMBL/GenBank/DDBJ databases">
        <title>Anoxygenic phototrophic Chloroflexota member uses a Type I reaction center.</title>
        <authorList>
            <person name="Tsuji J.M."/>
            <person name="Shaw N.A."/>
            <person name="Nagashima S."/>
            <person name="Venkiteswaran J."/>
            <person name="Schiff S.L."/>
            <person name="Hanada S."/>
            <person name="Tank M."/>
            <person name="Neufeld J.D."/>
        </authorList>
    </citation>
    <scope>NUCLEOTIDE SEQUENCE [LARGE SCALE GENOMIC DNA]</scope>
    <source>
        <strain evidence="1">L227-S17</strain>
    </source>
</reference>
<dbReference type="RefSeq" id="WP_341468304.1">
    <property type="nucleotide sequence ID" value="NZ_CP128399.1"/>
</dbReference>
<name>A0A8T7LRB0_9CHLR</name>
<evidence type="ECO:0000313" key="1">
    <source>
        <dbReference type="EMBL" id="NWJ44528.1"/>
    </source>
</evidence>
<proteinExistence type="predicted"/>
<gene>
    <name evidence="1" type="ORF">HXX08_01480</name>
    <name evidence="2" type="ORF">OZ401_002216</name>
</gene>
<evidence type="ECO:0000313" key="3">
    <source>
        <dbReference type="Proteomes" id="UP000521676"/>
    </source>
</evidence>
<dbReference type="EMBL" id="CP128399">
    <property type="protein sequence ID" value="WJW66419.1"/>
    <property type="molecule type" value="Genomic_DNA"/>
</dbReference>
<evidence type="ECO:0000313" key="2">
    <source>
        <dbReference type="EMBL" id="WJW66419.1"/>
    </source>
</evidence>